<dbReference type="Proteomes" id="UP000765509">
    <property type="component" value="Unassembled WGS sequence"/>
</dbReference>
<evidence type="ECO:0000313" key="3">
    <source>
        <dbReference type="Proteomes" id="UP000765509"/>
    </source>
</evidence>
<evidence type="ECO:0000256" key="1">
    <source>
        <dbReference type="SAM" id="MobiDB-lite"/>
    </source>
</evidence>
<reference evidence="2" key="1">
    <citation type="submission" date="2021-03" db="EMBL/GenBank/DDBJ databases">
        <title>Draft genome sequence of rust myrtle Austropuccinia psidii MF-1, a brazilian biotype.</title>
        <authorList>
            <person name="Quecine M.C."/>
            <person name="Pachon D.M.R."/>
            <person name="Bonatelli M.L."/>
            <person name="Correr F.H."/>
            <person name="Franceschini L.M."/>
            <person name="Leite T.F."/>
            <person name="Margarido G.R.A."/>
            <person name="Almeida C.A."/>
            <person name="Ferrarezi J.A."/>
            <person name="Labate C.A."/>
        </authorList>
    </citation>
    <scope>NUCLEOTIDE SEQUENCE</scope>
    <source>
        <strain evidence="2">MF-1</strain>
    </source>
</reference>
<sequence length="148" mass="16243">MLFFTYHEETKVSSGRLDWPTHTHHQSQSTIDPSPRSRVKRLSRNFGPSESPYTSTTRGVGLMLEASIKSILVLSAHADIVDLQVGMTHSAHSLSPSSPRATDVSLLRNICSPTLQKASKLSLAYGPGFGKGDICLLRHSLTWQRGDT</sequence>
<dbReference type="EMBL" id="AVOT02008820">
    <property type="protein sequence ID" value="MBW0486815.1"/>
    <property type="molecule type" value="Genomic_DNA"/>
</dbReference>
<protein>
    <submittedName>
        <fullName evidence="2">Uncharacterized protein</fullName>
    </submittedName>
</protein>
<proteinExistence type="predicted"/>
<feature type="region of interest" description="Disordered" evidence="1">
    <location>
        <begin position="16"/>
        <end position="53"/>
    </location>
</feature>
<evidence type="ECO:0000313" key="2">
    <source>
        <dbReference type="EMBL" id="MBW0486815.1"/>
    </source>
</evidence>
<organism evidence="2 3">
    <name type="scientific">Austropuccinia psidii MF-1</name>
    <dbReference type="NCBI Taxonomy" id="1389203"/>
    <lineage>
        <taxon>Eukaryota</taxon>
        <taxon>Fungi</taxon>
        <taxon>Dikarya</taxon>
        <taxon>Basidiomycota</taxon>
        <taxon>Pucciniomycotina</taxon>
        <taxon>Pucciniomycetes</taxon>
        <taxon>Pucciniales</taxon>
        <taxon>Sphaerophragmiaceae</taxon>
        <taxon>Austropuccinia</taxon>
    </lineage>
</organism>
<keyword evidence="3" id="KW-1185">Reference proteome</keyword>
<dbReference type="AlphaFoldDB" id="A0A9Q3CPK3"/>
<gene>
    <name evidence="2" type="ORF">O181_026530</name>
</gene>
<name>A0A9Q3CPK3_9BASI</name>
<accession>A0A9Q3CPK3</accession>
<comment type="caution">
    <text evidence="2">The sequence shown here is derived from an EMBL/GenBank/DDBJ whole genome shotgun (WGS) entry which is preliminary data.</text>
</comment>